<evidence type="ECO:0000259" key="6">
    <source>
        <dbReference type="PROSITE" id="PS50067"/>
    </source>
</evidence>
<dbReference type="PROSITE" id="PS50067">
    <property type="entry name" value="KINESIN_MOTOR_2"/>
    <property type="match status" value="1"/>
</dbReference>
<feature type="domain" description="Kinesin motor" evidence="6">
    <location>
        <begin position="122"/>
        <end position="232"/>
    </location>
</feature>
<keyword evidence="3" id="KW-0505">Motor protein</keyword>
<comment type="caution">
    <text evidence="7">The sequence shown here is derived from an EMBL/GenBank/DDBJ whole genome shotgun (WGS) entry which is preliminary data.</text>
</comment>
<reference evidence="7" key="1">
    <citation type="submission" date="2023-10" db="EMBL/GenBank/DDBJ databases">
        <authorList>
            <person name="Chen Y."/>
            <person name="Shah S."/>
            <person name="Dougan E. K."/>
            <person name="Thang M."/>
            <person name="Chan C."/>
        </authorList>
    </citation>
    <scope>NUCLEOTIDE SEQUENCE [LARGE SCALE GENOMIC DNA]</scope>
</reference>
<evidence type="ECO:0000256" key="4">
    <source>
        <dbReference type="ARBA" id="ARBA00023212"/>
    </source>
</evidence>
<sequence length="232" mass="24910">MGDKLSPSPPSHSSCCVLHLIDCCATARERKQVRRSLPGRGPHVGWVSIDSAFDFLQNLVVGSYTIFVVSVSEVHVLLAVVRVDGSLFVDGTVGDCDNYLMLFSKVSHDVADGDGTLQNCSRVRVFARVRPPNEADQGAPCNAVDLDEARHLVRVVGSDAIERAQREKELGPPETAPEMTSPSLVEAREFAFDGAFGPQSSQEDIFRAVGLPALRDCLAGINGTILAYGQTG</sequence>
<evidence type="ECO:0000313" key="7">
    <source>
        <dbReference type="EMBL" id="CAK0826023.1"/>
    </source>
</evidence>
<evidence type="ECO:0000256" key="1">
    <source>
        <dbReference type="ARBA" id="ARBA00004245"/>
    </source>
</evidence>
<dbReference type="InterPro" id="IPR001752">
    <property type="entry name" value="Kinesin_motor_dom"/>
</dbReference>
<accession>A0ABN9S6T0</accession>
<evidence type="ECO:0000313" key="8">
    <source>
        <dbReference type="Proteomes" id="UP001189429"/>
    </source>
</evidence>
<comment type="similarity">
    <text evidence="5">Belongs to the TRAFAC class myosin-kinesin ATPase superfamily. Kinesin family.</text>
</comment>
<keyword evidence="2" id="KW-0963">Cytoplasm</keyword>
<protein>
    <recommendedName>
        <fullName evidence="6">Kinesin motor domain-containing protein</fullName>
    </recommendedName>
</protein>
<dbReference type="Proteomes" id="UP001189429">
    <property type="component" value="Unassembled WGS sequence"/>
</dbReference>
<evidence type="ECO:0000256" key="3">
    <source>
        <dbReference type="ARBA" id="ARBA00023175"/>
    </source>
</evidence>
<dbReference type="Pfam" id="PF00225">
    <property type="entry name" value="Kinesin"/>
    <property type="match status" value="1"/>
</dbReference>
<dbReference type="InterPro" id="IPR027417">
    <property type="entry name" value="P-loop_NTPase"/>
</dbReference>
<keyword evidence="4" id="KW-0206">Cytoskeleton</keyword>
<evidence type="ECO:0000256" key="2">
    <source>
        <dbReference type="ARBA" id="ARBA00022490"/>
    </source>
</evidence>
<feature type="non-terminal residue" evidence="7">
    <location>
        <position position="232"/>
    </location>
</feature>
<dbReference type="InterPro" id="IPR047149">
    <property type="entry name" value="KIF11-like"/>
</dbReference>
<dbReference type="EMBL" id="CAUYUJ010009162">
    <property type="protein sequence ID" value="CAK0826023.1"/>
    <property type="molecule type" value="Genomic_DNA"/>
</dbReference>
<name>A0ABN9S6T0_9DINO</name>
<dbReference type="InterPro" id="IPR036961">
    <property type="entry name" value="Kinesin_motor_dom_sf"/>
</dbReference>
<dbReference type="PANTHER" id="PTHR47970:SF12">
    <property type="entry name" value="KINESIN FAMILY MEMBER 11"/>
    <property type="match status" value="1"/>
</dbReference>
<comment type="subcellular location">
    <subcellularLocation>
        <location evidence="1">Cytoplasm</location>
        <location evidence="1">Cytoskeleton</location>
    </subcellularLocation>
</comment>
<evidence type="ECO:0000256" key="5">
    <source>
        <dbReference type="PROSITE-ProRule" id="PRU00283"/>
    </source>
</evidence>
<dbReference type="PANTHER" id="PTHR47970">
    <property type="entry name" value="KINESIN-LIKE PROTEIN KIF11"/>
    <property type="match status" value="1"/>
</dbReference>
<gene>
    <name evidence="7" type="ORF">PCOR1329_LOCUS25991</name>
</gene>
<comment type="caution">
    <text evidence="5">Lacks conserved residue(s) required for the propagation of feature annotation.</text>
</comment>
<organism evidence="7 8">
    <name type="scientific">Prorocentrum cordatum</name>
    <dbReference type="NCBI Taxonomy" id="2364126"/>
    <lineage>
        <taxon>Eukaryota</taxon>
        <taxon>Sar</taxon>
        <taxon>Alveolata</taxon>
        <taxon>Dinophyceae</taxon>
        <taxon>Prorocentrales</taxon>
        <taxon>Prorocentraceae</taxon>
        <taxon>Prorocentrum</taxon>
    </lineage>
</organism>
<dbReference type="SUPFAM" id="SSF52540">
    <property type="entry name" value="P-loop containing nucleoside triphosphate hydrolases"/>
    <property type="match status" value="1"/>
</dbReference>
<dbReference type="Gene3D" id="3.40.850.10">
    <property type="entry name" value="Kinesin motor domain"/>
    <property type="match status" value="1"/>
</dbReference>
<keyword evidence="8" id="KW-1185">Reference proteome</keyword>
<proteinExistence type="inferred from homology"/>